<dbReference type="Proteomes" id="UP000460561">
    <property type="component" value="Unassembled WGS sequence"/>
</dbReference>
<dbReference type="EMBL" id="WTYQ01000003">
    <property type="protein sequence ID" value="MXP26152.1"/>
    <property type="molecule type" value="Genomic_DNA"/>
</dbReference>
<sequence>MELYTRTDLASQMDRLLSAMVAGDPSLAPLSQTARYTENGIALPMGEGAWATMDGFGPYRHDIADSKTGQMASFVTIREGKTRSILNLRLRLEKGVISEIEAIIARPDIGGAKGLMADGAEKLNESAKPDLRWFEAIPENERLSRDELRQIANLYFTGLEKNDGKGDYPFAEDCIRIENGYLATAPIDRREAEKLADKASGHDPDSRAGQSPYSWNFLTMSAKEQFETGFFAFVDRIRHRRFPIVDEERACVFTYAFFDHSGTVRDYRLANGQAVSGGLDRPFTWMIAEVFRIEKGLFTRIEALMTPVPYGTEPAWPLAAHDIR</sequence>
<dbReference type="Pfam" id="PF26061">
    <property type="entry name" value="DUF8021"/>
    <property type="match status" value="1"/>
</dbReference>
<evidence type="ECO:0000313" key="2">
    <source>
        <dbReference type="EMBL" id="MXP26152.1"/>
    </source>
</evidence>
<dbReference type="OrthoDB" id="9148298at2"/>
<comment type="caution">
    <text evidence="2">The sequence shown here is derived from an EMBL/GenBank/DDBJ whole genome shotgun (WGS) entry which is preliminary data.</text>
</comment>
<proteinExistence type="predicted"/>
<dbReference type="InterPro" id="IPR058334">
    <property type="entry name" value="DUF8021"/>
</dbReference>
<evidence type="ECO:0000259" key="1">
    <source>
        <dbReference type="Pfam" id="PF26061"/>
    </source>
</evidence>
<name>A0A845A705_9SPHN</name>
<dbReference type="RefSeq" id="WP_160739369.1">
    <property type="nucleotide sequence ID" value="NZ_WTYQ01000003.1"/>
</dbReference>
<dbReference type="AlphaFoldDB" id="A0A845A705"/>
<reference evidence="2 3" key="1">
    <citation type="submission" date="2019-12" db="EMBL/GenBank/DDBJ databases">
        <title>Genomic-based taxomic classification of the family Erythrobacteraceae.</title>
        <authorList>
            <person name="Xu L."/>
        </authorList>
    </citation>
    <scope>NUCLEOTIDE SEQUENCE [LARGE SCALE GENOMIC DNA]</scope>
    <source>
        <strain evidence="2 3">DSM 18604</strain>
    </source>
</reference>
<evidence type="ECO:0000313" key="3">
    <source>
        <dbReference type="Proteomes" id="UP000460561"/>
    </source>
</evidence>
<protein>
    <recommendedName>
        <fullName evidence="1">DUF8021 domain-containing protein</fullName>
    </recommendedName>
</protein>
<organism evidence="2 3">
    <name type="scientific">Altericroceibacterium indicum</name>
    <dbReference type="NCBI Taxonomy" id="374177"/>
    <lineage>
        <taxon>Bacteria</taxon>
        <taxon>Pseudomonadati</taxon>
        <taxon>Pseudomonadota</taxon>
        <taxon>Alphaproteobacteria</taxon>
        <taxon>Sphingomonadales</taxon>
        <taxon>Erythrobacteraceae</taxon>
        <taxon>Altericroceibacterium</taxon>
    </lineage>
</organism>
<accession>A0A845A705</accession>
<gene>
    <name evidence="2" type="ORF">GRI39_08895</name>
</gene>
<keyword evidence="3" id="KW-1185">Reference proteome</keyword>
<feature type="domain" description="DUF8021" evidence="1">
    <location>
        <begin position="141"/>
        <end position="304"/>
    </location>
</feature>